<comment type="cofactor">
    <cofactor evidence="1">
        <name>FAD</name>
        <dbReference type="ChEBI" id="CHEBI:57692"/>
    </cofactor>
</comment>
<proteinExistence type="predicted"/>
<name>A0ABS0N6R9_9SPHN</name>
<dbReference type="EMBL" id="JAEANY010000004">
    <property type="protein sequence ID" value="MBH5323455.1"/>
    <property type="molecule type" value="Genomic_DNA"/>
</dbReference>
<dbReference type="Gene3D" id="3.30.390.30">
    <property type="match status" value="1"/>
</dbReference>
<dbReference type="InterPro" id="IPR036188">
    <property type="entry name" value="FAD/NAD-bd_sf"/>
</dbReference>
<dbReference type="PANTHER" id="PTHR43557">
    <property type="entry name" value="APOPTOSIS-INDUCING FACTOR 1"/>
    <property type="match status" value="1"/>
</dbReference>
<dbReference type="PRINTS" id="PR00368">
    <property type="entry name" value="FADPNR"/>
</dbReference>
<dbReference type="PANTHER" id="PTHR43557:SF2">
    <property type="entry name" value="RIESKE DOMAIN-CONTAINING PROTEIN-RELATED"/>
    <property type="match status" value="1"/>
</dbReference>
<reference evidence="7 8" key="1">
    <citation type="submission" date="2020-11" db="EMBL/GenBank/DDBJ databases">
        <title>Erythrobacter sediminis sp. nov., a marine bacterium from a tidal flat of Garorim Bay.</title>
        <authorList>
            <person name="Kim D."/>
            <person name="Yoo Y."/>
            <person name="Kim J.-J."/>
        </authorList>
    </citation>
    <scope>NUCLEOTIDE SEQUENCE [LARGE SCALE GENOMIC DNA]</scope>
    <source>
        <strain evidence="7 8">JGD-13</strain>
    </source>
</reference>
<evidence type="ECO:0000256" key="1">
    <source>
        <dbReference type="ARBA" id="ARBA00001974"/>
    </source>
</evidence>
<dbReference type="InterPro" id="IPR016156">
    <property type="entry name" value="FAD/NAD-linked_Rdtase_dimer_sf"/>
</dbReference>
<dbReference type="RefSeq" id="WP_197922383.1">
    <property type="nucleotide sequence ID" value="NZ_CAWPTA010000009.1"/>
</dbReference>
<dbReference type="InterPro" id="IPR028202">
    <property type="entry name" value="Reductase_C"/>
</dbReference>
<evidence type="ECO:0000313" key="7">
    <source>
        <dbReference type="EMBL" id="MBH5323455.1"/>
    </source>
</evidence>
<dbReference type="Pfam" id="PF07992">
    <property type="entry name" value="Pyr_redox_2"/>
    <property type="match status" value="1"/>
</dbReference>
<keyword evidence="2" id="KW-0285">Flavoprotein</keyword>
<dbReference type="PRINTS" id="PR00411">
    <property type="entry name" value="PNDRDTASEI"/>
</dbReference>
<comment type="caution">
    <text evidence="7">The sequence shown here is derived from an EMBL/GenBank/DDBJ whole genome shotgun (WGS) entry which is preliminary data.</text>
</comment>
<evidence type="ECO:0000256" key="2">
    <source>
        <dbReference type="ARBA" id="ARBA00022630"/>
    </source>
</evidence>
<keyword evidence="3" id="KW-0274">FAD</keyword>
<protein>
    <submittedName>
        <fullName evidence="7">FAD-dependent oxidoreductase</fullName>
    </submittedName>
</protein>
<evidence type="ECO:0000256" key="3">
    <source>
        <dbReference type="ARBA" id="ARBA00022827"/>
    </source>
</evidence>
<evidence type="ECO:0000313" key="8">
    <source>
        <dbReference type="Proteomes" id="UP000602442"/>
    </source>
</evidence>
<keyword evidence="8" id="KW-1185">Reference proteome</keyword>
<accession>A0ABS0N6R9</accession>
<dbReference type="Pfam" id="PF14759">
    <property type="entry name" value="Reductase_C"/>
    <property type="match status" value="1"/>
</dbReference>
<organism evidence="7 8">
    <name type="scientific">Aurantiacibacter sediminis</name>
    <dbReference type="NCBI Taxonomy" id="2793064"/>
    <lineage>
        <taxon>Bacteria</taxon>
        <taxon>Pseudomonadati</taxon>
        <taxon>Pseudomonadota</taxon>
        <taxon>Alphaproteobacteria</taxon>
        <taxon>Sphingomonadales</taxon>
        <taxon>Erythrobacteraceae</taxon>
        <taxon>Aurantiacibacter</taxon>
    </lineage>
</organism>
<evidence type="ECO:0000259" key="6">
    <source>
        <dbReference type="Pfam" id="PF14759"/>
    </source>
</evidence>
<gene>
    <name evidence="7" type="ORF">I5L03_12770</name>
</gene>
<feature type="domain" description="FAD/NAD(P)-binding" evidence="5">
    <location>
        <begin position="13"/>
        <end position="310"/>
    </location>
</feature>
<sequence>MAGDPKDSANQRAVIIGGGQAASQMVEEVRRHGWQGEVVLVSEEAELPYCRPPLSKSFLVKDYNEDWLQYRPASFYEKHNVALKLGVSVDAINRDAQLLALSDGSTLTYDRLAIATGARVRKLDIAGAENRGVYYIRTLDDVRQIREHLAEARNVVVIGAGFIGLESAAALVATGRQVTVLSSGEQILPRAVPLPVASFLERYHQHNGVKIERNVTTSEIRRDDQAGLCVCTADGRHFAADLVLVGIGILPNEELASRAGLAVANGIVVDEYGVTSDPAIVAAGDCTNHPNPLMDGHRLRLETVHNAIEQSKTAAASIAGKQVIYAQTPWVWSDQYDLRLQSVGVPGENSEFIVRGDPETGPEDGQFAVFHFVGDRFTAYMCINRPGEFGAARRMLDSGVSLTREQAADPSYVLDNVVPRKVVIDFDEAWLERSERKKQLAATSWPYSKAETAG</sequence>
<evidence type="ECO:0000259" key="5">
    <source>
        <dbReference type="Pfam" id="PF07992"/>
    </source>
</evidence>
<dbReference type="InterPro" id="IPR050446">
    <property type="entry name" value="FAD-oxidoreductase/Apoptosis"/>
</dbReference>
<dbReference type="SUPFAM" id="SSF55424">
    <property type="entry name" value="FAD/NAD-linked reductases, dimerisation (C-terminal) domain"/>
    <property type="match status" value="1"/>
</dbReference>
<dbReference type="Gene3D" id="3.50.50.60">
    <property type="entry name" value="FAD/NAD(P)-binding domain"/>
    <property type="match status" value="2"/>
</dbReference>
<keyword evidence="4" id="KW-0560">Oxidoreductase</keyword>
<evidence type="ECO:0000256" key="4">
    <source>
        <dbReference type="ARBA" id="ARBA00023002"/>
    </source>
</evidence>
<dbReference type="InterPro" id="IPR023753">
    <property type="entry name" value="FAD/NAD-binding_dom"/>
</dbReference>
<dbReference type="Proteomes" id="UP000602442">
    <property type="component" value="Unassembled WGS sequence"/>
</dbReference>
<feature type="domain" description="Reductase C-terminal" evidence="6">
    <location>
        <begin position="330"/>
        <end position="415"/>
    </location>
</feature>
<dbReference type="SUPFAM" id="SSF51905">
    <property type="entry name" value="FAD/NAD(P)-binding domain"/>
    <property type="match status" value="2"/>
</dbReference>